<dbReference type="CDD" id="cd00086">
    <property type="entry name" value="homeodomain"/>
    <property type="match status" value="1"/>
</dbReference>
<dbReference type="PANTHER" id="PTHR47777:SF1">
    <property type="entry name" value="HOMEOBOX PROTEIN SEBOX"/>
    <property type="match status" value="1"/>
</dbReference>
<dbReference type="FunFam" id="1.10.10.60:FF:000312">
    <property type="entry name" value="Mix-type homeobox gene 1"/>
    <property type="match status" value="1"/>
</dbReference>
<reference evidence="11" key="1">
    <citation type="submission" date="2020-10" db="EMBL/GenBank/DDBJ databases">
        <title>Chromosome-scale genome assembly of the Allis shad, Alosa alosa.</title>
        <authorList>
            <person name="Margot Z."/>
            <person name="Christophe K."/>
            <person name="Cabau C."/>
            <person name="Louis A."/>
            <person name="Berthelot C."/>
            <person name="Parey E."/>
            <person name="Roest Crollius H."/>
            <person name="Montfort J."/>
            <person name="Robinson-Rechavi M."/>
            <person name="Bucao C."/>
            <person name="Bouchez O."/>
            <person name="Gislard M."/>
            <person name="Lluch J."/>
            <person name="Milhes M."/>
            <person name="Lampietro C."/>
            <person name="Lopez Roques C."/>
            <person name="Donnadieu C."/>
            <person name="Braasch I."/>
            <person name="Desvignes T."/>
            <person name="Postlethwait J."/>
            <person name="Bobe J."/>
            <person name="Guiguen Y."/>
        </authorList>
    </citation>
    <scope>NUCLEOTIDE SEQUENCE</scope>
    <source>
        <strain evidence="11">M-15738</strain>
        <tissue evidence="11">Blood</tissue>
    </source>
</reference>
<protein>
    <recommendedName>
        <fullName evidence="10">Homeobox domain-containing protein</fullName>
    </recommendedName>
</protein>
<organism evidence="11 12">
    <name type="scientific">Alosa alosa</name>
    <name type="common">allis shad</name>
    <dbReference type="NCBI Taxonomy" id="278164"/>
    <lineage>
        <taxon>Eukaryota</taxon>
        <taxon>Metazoa</taxon>
        <taxon>Chordata</taxon>
        <taxon>Craniata</taxon>
        <taxon>Vertebrata</taxon>
        <taxon>Euteleostomi</taxon>
        <taxon>Actinopterygii</taxon>
        <taxon>Neopterygii</taxon>
        <taxon>Teleostei</taxon>
        <taxon>Clupei</taxon>
        <taxon>Clupeiformes</taxon>
        <taxon>Clupeoidei</taxon>
        <taxon>Clupeidae</taxon>
        <taxon>Alosa</taxon>
    </lineage>
</organism>
<dbReference type="SMART" id="SM00389">
    <property type="entry name" value="HOX"/>
    <property type="match status" value="1"/>
</dbReference>
<dbReference type="PROSITE" id="PS50071">
    <property type="entry name" value="HOMEOBOX_2"/>
    <property type="match status" value="1"/>
</dbReference>
<feature type="domain" description="Homeobox" evidence="10">
    <location>
        <begin position="33"/>
        <end position="93"/>
    </location>
</feature>
<evidence type="ECO:0000256" key="1">
    <source>
        <dbReference type="ARBA" id="ARBA00004123"/>
    </source>
</evidence>
<keyword evidence="12" id="KW-1185">Reference proteome</keyword>
<comment type="subcellular location">
    <subcellularLocation>
        <location evidence="1 7 8">Nucleus</location>
    </subcellularLocation>
</comment>
<gene>
    <name evidence="11" type="ORF">AALO_G00022730</name>
</gene>
<evidence type="ECO:0000256" key="2">
    <source>
        <dbReference type="ARBA" id="ARBA00005733"/>
    </source>
</evidence>
<evidence type="ECO:0000259" key="10">
    <source>
        <dbReference type="PROSITE" id="PS50071"/>
    </source>
</evidence>
<evidence type="ECO:0000256" key="3">
    <source>
        <dbReference type="ARBA" id="ARBA00022473"/>
    </source>
</evidence>
<dbReference type="InterPro" id="IPR001356">
    <property type="entry name" value="HD"/>
</dbReference>
<evidence type="ECO:0000256" key="5">
    <source>
        <dbReference type="ARBA" id="ARBA00023155"/>
    </source>
</evidence>
<feature type="compositionally biased region" description="Polar residues" evidence="9">
    <location>
        <begin position="125"/>
        <end position="137"/>
    </location>
</feature>
<dbReference type="AlphaFoldDB" id="A0AAV6H9K6"/>
<evidence type="ECO:0000313" key="11">
    <source>
        <dbReference type="EMBL" id="KAG5284078.1"/>
    </source>
</evidence>
<feature type="region of interest" description="Disordered" evidence="9">
    <location>
        <begin position="93"/>
        <end position="137"/>
    </location>
</feature>
<dbReference type="PANTHER" id="PTHR47777">
    <property type="entry name" value="HOMEOBOX PROTEIN SEBOX"/>
    <property type="match status" value="1"/>
</dbReference>
<keyword evidence="6 7" id="KW-0539">Nucleus</keyword>
<dbReference type="Gene3D" id="1.10.10.60">
    <property type="entry name" value="Homeodomain-like"/>
    <property type="match status" value="1"/>
</dbReference>
<accession>A0AAV6H9K6</accession>
<evidence type="ECO:0000256" key="6">
    <source>
        <dbReference type="ARBA" id="ARBA00023242"/>
    </source>
</evidence>
<keyword evidence="5 7" id="KW-0371">Homeobox</keyword>
<dbReference type="Pfam" id="PF00046">
    <property type="entry name" value="Homeodomain"/>
    <property type="match status" value="1"/>
</dbReference>
<evidence type="ECO:0000313" key="12">
    <source>
        <dbReference type="Proteomes" id="UP000823561"/>
    </source>
</evidence>
<feature type="compositionally biased region" description="Low complexity" evidence="9">
    <location>
        <begin position="109"/>
        <end position="124"/>
    </location>
</feature>
<feature type="DNA-binding region" description="Homeobox" evidence="7">
    <location>
        <begin position="35"/>
        <end position="94"/>
    </location>
</feature>
<dbReference type="EMBL" id="JADWDJ010000002">
    <property type="protein sequence ID" value="KAG5284078.1"/>
    <property type="molecule type" value="Genomic_DNA"/>
</dbReference>
<dbReference type="GO" id="GO:0003677">
    <property type="term" value="F:DNA binding"/>
    <property type="evidence" value="ECO:0007669"/>
    <property type="project" value="UniProtKB-UniRule"/>
</dbReference>
<keyword evidence="4 7" id="KW-0238">DNA-binding</keyword>
<dbReference type="GO" id="GO:0005634">
    <property type="term" value="C:nucleus"/>
    <property type="evidence" value="ECO:0007669"/>
    <property type="project" value="UniProtKB-SubCell"/>
</dbReference>
<evidence type="ECO:0000256" key="7">
    <source>
        <dbReference type="PROSITE-ProRule" id="PRU00108"/>
    </source>
</evidence>
<evidence type="ECO:0000256" key="4">
    <source>
        <dbReference type="ARBA" id="ARBA00023125"/>
    </source>
</evidence>
<dbReference type="InterPro" id="IPR042223">
    <property type="entry name" value="SEBOX"/>
</dbReference>
<name>A0AAV6H9K6_9TELE</name>
<evidence type="ECO:0000256" key="9">
    <source>
        <dbReference type="SAM" id="MobiDB-lite"/>
    </source>
</evidence>
<comment type="caution">
    <text evidence="11">The sequence shown here is derived from an EMBL/GenBank/DDBJ whole genome shotgun (WGS) entry which is preliminary data.</text>
</comment>
<proteinExistence type="inferred from homology"/>
<evidence type="ECO:0000256" key="8">
    <source>
        <dbReference type="RuleBase" id="RU000682"/>
    </source>
</evidence>
<dbReference type="Proteomes" id="UP000823561">
    <property type="component" value="Chromosome 2"/>
</dbReference>
<dbReference type="SUPFAM" id="SSF46689">
    <property type="entry name" value="Homeodomain-like"/>
    <property type="match status" value="1"/>
</dbReference>
<keyword evidence="3" id="KW-0217">Developmental protein</keyword>
<comment type="similarity">
    <text evidence="2">Belongs to the paired homeobox family.</text>
</comment>
<sequence length="297" mass="33057">MAFDFNQECLQFSDAVEGQGLSFPVPEKGLPEVQRKRKRTIFSHAQLSELECAFMATPYPDITLRERLAAITLLPESKIQVWFQNRRARSIKSGRLSKSVRKSPEADSRLSSLPSSEPPRLNSNVTPSGTPGMWSRQSQHCASLGDRQVRPGWLKQDMGSWSLIPPQPTLPPPPMSPDLPEALPWTPSQPQQPGTLSLTFPSGHKQDNPFQKNWRDYFNQGLTSALALRSVATKPTCAHSGRYASMVDQVVPMQSQQAYWESQGKMQYQTPAHPQTSLGDISDIIYSAAVVTNLVDV</sequence>
<dbReference type="InterPro" id="IPR009057">
    <property type="entry name" value="Homeodomain-like_sf"/>
</dbReference>